<evidence type="ECO:0000313" key="2">
    <source>
        <dbReference type="Proteomes" id="UP001320706"/>
    </source>
</evidence>
<dbReference type="EMBL" id="JAMKPW020000033">
    <property type="protein sequence ID" value="KAK8201874.1"/>
    <property type="molecule type" value="Genomic_DNA"/>
</dbReference>
<reference evidence="1" key="1">
    <citation type="submission" date="2024-02" db="EMBL/GenBank/DDBJ databases">
        <title>Metagenome Assembled Genome of Zalaria obscura JY119.</title>
        <authorList>
            <person name="Vighnesh L."/>
            <person name="Jagadeeshwari U."/>
            <person name="Venkata Ramana C."/>
            <person name="Sasikala C."/>
        </authorList>
    </citation>
    <scope>NUCLEOTIDE SEQUENCE</scope>
    <source>
        <strain evidence="1">JY119</strain>
    </source>
</reference>
<accession>A0ACC3S899</accession>
<proteinExistence type="predicted"/>
<keyword evidence="2" id="KW-1185">Reference proteome</keyword>
<organism evidence="1 2">
    <name type="scientific">Zalaria obscura</name>
    <dbReference type="NCBI Taxonomy" id="2024903"/>
    <lineage>
        <taxon>Eukaryota</taxon>
        <taxon>Fungi</taxon>
        <taxon>Dikarya</taxon>
        <taxon>Ascomycota</taxon>
        <taxon>Pezizomycotina</taxon>
        <taxon>Dothideomycetes</taxon>
        <taxon>Dothideomycetidae</taxon>
        <taxon>Dothideales</taxon>
        <taxon>Zalariaceae</taxon>
        <taxon>Zalaria</taxon>
    </lineage>
</organism>
<comment type="caution">
    <text evidence="1">The sequence shown here is derived from an EMBL/GenBank/DDBJ whole genome shotgun (WGS) entry which is preliminary data.</text>
</comment>
<sequence length="139" mass="14611">MPVSAGRTASNPRQAGYKASEQGSSWGLEEINGGITQTRTVTVTGHRASEDTDIAMLREEIAGRRSLQKGRRAHSPSGSMDPIMGGRHLGLPGATGKSGTMATVSVEPVFDDDLKSEGSDDSVALPGRVQRAHSNARIL</sequence>
<name>A0ACC3S899_9PEZI</name>
<evidence type="ECO:0000313" key="1">
    <source>
        <dbReference type="EMBL" id="KAK8201874.1"/>
    </source>
</evidence>
<dbReference type="Proteomes" id="UP001320706">
    <property type="component" value="Unassembled WGS sequence"/>
</dbReference>
<protein>
    <submittedName>
        <fullName evidence="1">Uncharacterized protein</fullName>
    </submittedName>
</protein>
<gene>
    <name evidence="1" type="ORF">M8818_005398</name>
</gene>